<proteinExistence type="predicted"/>
<evidence type="ECO:0000313" key="2">
    <source>
        <dbReference type="EMBL" id="WVZ21815.1"/>
    </source>
</evidence>
<keyword evidence="1" id="KW-0472">Membrane</keyword>
<dbReference type="EMBL" id="CP144700">
    <property type="protein sequence ID" value="WVZ21815.1"/>
    <property type="molecule type" value="Genomic_DNA"/>
</dbReference>
<evidence type="ECO:0000313" key="3">
    <source>
        <dbReference type="Proteomes" id="UP001374535"/>
    </source>
</evidence>
<dbReference type="Proteomes" id="UP001374535">
    <property type="component" value="Chromosome 1"/>
</dbReference>
<sequence>MVVSLSSPLRSDCCSLEPSSCFGSSSPMSHSLPLIYFHTHYLFTITLIFFFALSSLLCSLQVEIPLLFGFSQLQNPSVVSFNSNRSSLLKVEDTLKFPTFPTRMPTKISNLESSREEDEGRHNFQGQNLDLGVYKPLKLTLELVKKEMEINKIQVIMSLAFLYVLN</sequence>
<name>A0AAQ3P5G1_VIGMU</name>
<dbReference type="AlphaFoldDB" id="A0AAQ3P5G1"/>
<organism evidence="2 3">
    <name type="scientific">Vigna mungo</name>
    <name type="common">Black gram</name>
    <name type="synonym">Phaseolus mungo</name>
    <dbReference type="NCBI Taxonomy" id="3915"/>
    <lineage>
        <taxon>Eukaryota</taxon>
        <taxon>Viridiplantae</taxon>
        <taxon>Streptophyta</taxon>
        <taxon>Embryophyta</taxon>
        <taxon>Tracheophyta</taxon>
        <taxon>Spermatophyta</taxon>
        <taxon>Magnoliopsida</taxon>
        <taxon>eudicotyledons</taxon>
        <taxon>Gunneridae</taxon>
        <taxon>Pentapetalae</taxon>
        <taxon>rosids</taxon>
        <taxon>fabids</taxon>
        <taxon>Fabales</taxon>
        <taxon>Fabaceae</taxon>
        <taxon>Papilionoideae</taxon>
        <taxon>50 kb inversion clade</taxon>
        <taxon>NPAAA clade</taxon>
        <taxon>indigoferoid/millettioid clade</taxon>
        <taxon>Phaseoleae</taxon>
        <taxon>Vigna</taxon>
    </lineage>
</organism>
<evidence type="ECO:0000256" key="1">
    <source>
        <dbReference type="SAM" id="Phobius"/>
    </source>
</evidence>
<keyword evidence="1" id="KW-0812">Transmembrane</keyword>
<keyword evidence="3" id="KW-1185">Reference proteome</keyword>
<keyword evidence="1" id="KW-1133">Transmembrane helix</keyword>
<protein>
    <submittedName>
        <fullName evidence="2">Uncharacterized protein</fullName>
    </submittedName>
</protein>
<reference evidence="2 3" key="1">
    <citation type="journal article" date="2023" name="Life. Sci Alliance">
        <title>Evolutionary insights into 3D genome organization and epigenetic landscape of Vigna mungo.</title>
        <authorList>
            <person name="Junaid A."/>
            <person name="Singh B."/>
            <person name="Bhatia S."/>
        </authorList>
    </citation>
    <scope>NUCLEOTIDE SEQUENCE [LARGE SCALE GENOMIC DNA]</scope>
    <source>
        <strain evidence="2">Urdbean</strain>
    </source>
</reference>
<feature type="transmembrane region" description="Helical" evidence="1">
    <location>
        <begin position="35"/>
        <end position="58"/>
    </location>
</feature>
<accession>A0AAQ3P5G1</accession>
<gene>
    <name evidence="2" type="ORF">V8G54_000359</name>
</gene>